<accession>U2YMG3</accession>
<dbReference type="Proteomes" id="UP000016566">
    <property type="component" value="Unassembled WGS sequence"/>
</dbReference>
<dbReference type="RefSeq" id="WP_021694462.1">
    <property type="nucleotide sequence ID" value="NZ_BATB01000035.1"/>
</dbReference>
<keyword evidence="3" id="KW-1185">Reference proteome</keyword>
<dbReference type="GO" id="GO:0016740">
    <property type="term" value="F:transferase activity"/>
    <property type="evidence" value="ECO:0007669"/>
    <property type="project" value="UniProtKB-KW"/>
</dbReference>
<keyword evidence="2" id="KW-0808">Transferase</keyword>
<feature type="compositionally biased region" description="Low complexity" evidence="1">
    <location>
        <begin position="49"/>
        <end position="58"/>
    </location>
</feature>
<dbReference type="EMBL" id="BATB01000035">
    <property type="protein sequence ID" value="GAD56361.1"/>
    <property type="molecule type" value="Genomic_DNA"/>
</dbReference>
<evidence type="ECO:0000313" key="3">
    <source>
        <dbReference type="Proteomes" id="UP000016566"/>
    </source>
</evidence>
<sequence>MSARIGVVAIGRNEGARLAHCLASLEGSGARVVYVDSGSTDDSLAVARAAGARSSSWTPTPPSPPRGPAMRGSRP</sequence>
<reference evidence="2" key="1">
    <citation type="journal article" date="2013" name="Genome Announc.">
        <title>Draft Genome Sequence of Loktanella cinnabarina LL-001T, Isolated from Deep-Sea Floor Sediment.</title>
        <authorList>
            <person name="Nishi S."/>
            <person name="Tsubouchi T."/>
            <person name="Takaki Y."/>
            <person name="Koyanagi R."/>
            <person name="Satoh N."/>
            <person name="Maruyama T."/>
            <person name="Hatada Y."/>
        </authorList>
    </citation>
    <scope>NUCLEOTIDE SEQUENCE [LARGE SCALE GENOMIC DNA]</scope>
    <source>
        <strain evidence="2">LL-001</strain>
    </source>
</reference>
<protein>
    <submittedName>
        <fullName evidence="2">Glycosyl transferase, group 2 family protein</fullName>
    </submittedName>
</protein>
<feature type="region of interest" description="Disordered" evidence="1">
    <location>
        <begin position="49"/>
        <end position="75"/>
    </location>
</feature>
<name>U2YMG3_9RHOB</name>
<evidence type="ECO:0000256" key="1">
    <source>
        <dbReference type="SAM" id="MobiDB-lite"/>
    </source>
</evidence>
<organism evidence="2 3">
    <name type="scientific">Limimaricola cinnabarinus LL-001</name>
    <dbReference type="NCBI Taxonomy" id="1337093"/>
    <lineage>
        <taxon>Bacteria</taxon>
        <taxon>Pseudomonadati</taxon>
        <taxon>Pseudomonadota</taxon>
        <taxon>Alphaproteobacteria</taxon>
        <taxon>Rhodobacterales</taxon>
        <taxon>Paracoccaceae</taxon>
        <taxon>Limimaricola</taxon>
    </lineage>
</organism>
<dbReference type="SUPFAM" id="SSF53448">
    <property type="entry name" value="Nucleotide-diphospho-sugar transferases"/>
    <property type="match status" value="1"/>
</dbReference>
<proteinExistence type="predicted"/>
<comment type="caution">
    <text evidence="2">The sequence shown here is derived from an EMBL/GenBank/DDBJ whole genome shotgun (WGS) entry which is preliminary data.</text>
</comment>
<dbReference type="eggNOG" id="COG1215">
    <property type="taxonomic scope" value="Bacteria"/>
</dbReference>
<dbReference type="AlphaFoldDB" id="U2YMG3"/>
<dbReference type="InterPro" id="IPR029044">
    <property type="entry name" value="Nucleotide-diphossugar_trans"/>
</dbReference>
<dbReference type="Gene3D" id="3.90.550.10">
    <property type="entry name" value="Spore Coat Polysaccharide Biosynthesis Protein SpsA, Chain A"/>
    <property type="match status" value="1"/>
</dbReference>
<evidence type="ECO:0000313" key="2">
    <source>
        <dbReference type="EMBL" id="GAD56361.1"/>
    </source>
</evidence>
<gene>
    <name evidence="2" type="ORF">MBELCI_2413</name>
</gene>
<dbReference type="STRING" id="1337093.MBELCI_2413"/>